<keyword evidence="3" id="KW-0813">Transport</keyword>
<feature type="transmembrane region" description="Helical" evidence="9">
    <location>
        <begin position="180"/>
        <end position="202"/>
    </location>
</feature>
<feature type="transmembrane region" description="Helical" evidence="9">
    <location>
        <begin position="214"/>
        <end position="235"/>
    </location>
</feature>
<feature type="transmembrane region" description="Helical" evidence="9">
    <location>
        <begin position="40"/>
        <end position="62"/>
    </location>
</feature>
<evidence type="ECO:0000256" key="5">
    <source>
        <dbReference type="ARBA" id="ARBA00022692"/>
    </source>
</evidence>
<dbReference type="Gene3D" id="1.20.1300.10">
    <property type="entry name" value="Fumarate reductase/succinate dehydrogenase, transmembrane subunit"/>
    <property type="match status" value="1"/>
</dbReference>
<accession>A0A3G9J5T3</accession>
<evidence type="ECO:0000256" key="7">
    <source>
        <dbReference type="ARBA" id="ARBA00023136"/>
    </source>
</evidence>
<organism evidence="10 11">
    <name type="scientific">Paenibacillus baekrokdamisoli</name>
    <dbReference type="NCBI Taxonomy" id="1712516"/>
    <lineage>
        <taxon>Bacteria</taxon>
        <taxon>Bacillati</taxon>
        <taxon>Bacillota</taxon>
        <taxon>Bacilli</taxon>
        <taxon>Bacillales</taxon>
        <taxon>Paenibacillaceae</taxon>
        <taxon>Paenibacillus</taxon>
    </lineage>
</organism>
<comment type="similarity">
    <text evidence="2">Belongs to the amino acid-polyamine-organocation (APC) superfamily. Spore germination protein (SGP) (TC 2.A.3.9) family.</text>
</comment>
<dbReference type="Proteomes" id="UP000275368">
    <property type="component" value="Chromosome"/>
</dbReference>
<feature type="transmembrane region" description="Helical" evidence="9">
    <location>
        <begin position="302"/>
        <end position="320"/>
    </location>
</feature>
<dbReference type="AlphaFoldDB" id="A0A3G9J5T3"/>
<sequence length="386" mass="43110">MDLKKIGMWPIFMMLALSVGLSSHVITLPTILAVSRRDSWMCSIVACAVLIPWFVVVIGGIMKRTNQTSLRQWLVQRLSPAGAWIILGPILFFLIMTSFQTFIETTAWTSSTFLPATPDIILAICLMLLVVYGAWNGLRTIAYMSCILLPPVVLLGDLVMTANMPDKNYSFLLPMLENGWGVMLEGSFYAICGLIELSLIIFIQHHLPGKLANWKLLVLLIFLMLLGVGPAMGAITEFGPIEADKLRYPAFSQWRLVTVGKYIEHLDFFAIFQWLSGAFIRVSLGLVLAMELIPLRTKKSRSLFLLVVSVLFIASAKFLMSRSIQVQTAIKITFLVEIIIIVFVTTLLWLLSFKQQNKGGSNEDGPKPTRQPQSDSETNKPLQAHS</sequence>
<evidence type="ECO:0000313" key="11">
    <source>
        <dbReference type="Proteomes" id="UP000275368"/>
    </source>
</evidence>
<dbReference type="EMBL" id="AP019308">
    <property type="protein sequence ID" value="BBH19088.1"/>
    <property type="molecule type" value="Genomic_DNA"/>
</dbReference>
<dbReference type="NCBIfam" id="TIGR00912">
    <property type="entry name" value="2A0309"/>
    <property type="match status" value="1"/>
</dbReference>
<dbReference type="InterPro" id="IPR004761">
    <property type="entry name" value="Spore_GerAB"/>
</dbReference>
<evidence type="ECO:0000313" key="10">
    <source>
        <dbReference type="EMBL" id="BBH19088.1"/>
    </source>
</evidence>
<evidence type="ECO:0000256" key="8">
    <source>
        <dbReference type="SAM" id="MobiDB-lite"/>
    </source>
</evidence>
<comment type="subcellular location">
    <subcellularLocation>
        <location evidence="1">Membrane</location>
        <topology evidence="1">Multi-pass membrane protein</topology>
    </subcellularLocation>
</comment>
<evidence type="ECO:0000256" key="3">
    <source>
        <dbReference type="ARBA" id="ARBA00022448"/>
    </source>
</evidence>
<dbReference type="InterPro" id="IPR034804">
    <property type="entry name" value="SQR/QFR_C/D"/>
</dbReference>
<protein>
    <submittedName>
        <fullName evidence="10">Uncharacterized protein</fullName>
    </submittedName>
</protein>
<keyword evidence="4" id="KW-0309">Germination</keyword>
<dbReference type="GO" id="GO:0016020">
    <property type="term" value="C:membrane"/>
    <property type="evidence" value="ECO:0007669"/>
    <property type="project" value="UniProtKB-SubCell"/>
</dbReference>
<feature type="compositionally biased region" description="Polar residues" evidence="8">
    <location>
        <begin position="370"/>
        <end position="386"/>
    </location>
</feature>
<dbReference type="PANTHER" id="PTHR34975:SF2">
    <property type="entry name" value="SPORE GERMINATION PROTEIN A2"/>
    <property type="match status" value="1"/>
</dbReference>
<keyword evidence="5 9" id="KW-0812">Transmembrane</keyword>
<name>A0A3G9J5T3_9BACL</name>
<reference evidence="10 11" key="1">
    <citation type="submission" date="2018-11" db="EMBL/GenBank/DDBJ databases">
        <title>Complete genome sequence of Paenibacillus baekrokdamisoli strain KCTC 33723.</title>
        <authorList>
            <person name="Kang S.W."/>
            <person name="Lee K.C."/>
            <person name="Kim K.K."/>
            <person name="Kim J.S."/>
            <person name="Kim D.S."/>
            <person name="Ko S.H."/>
            <person name="Yang S.H."/>
            <person name="Lee J.S."/>
        </authorList>
    </citation>
    <scope>NUCLEOTIDE SEQUENCE [LARGE SCALE GENOMIC DNA]</scope>
    <source>
        <strain evidence="10 11">KCTC 33723</strain>
    </source>
</reference>
<feature type="transmembrane region" description="Helical" evidence="9">
    <location>
        <begin position="12"/>
        <end position="34"/>
    </location>
</feature>
<dbReference type="KEGG" id="pbk:Back11_04330"/>
<evidence type="ECO:0000256" key="6">
    <source>
        <dbReference type="ARBA" id="ARBA00022989"/>
    </source>
</evidence>
<dbReference type="OrthoDB" id="2381188at2"/>
<feature type="transmembrane region" description="Helical" evidence="9">
    <location>
        <begin position="141"/>
        <end position="160"/>
    </location>
</feature>
<feature type="transmembrane region" description="Helical" evidence="9">
    <location>
        <begin position="83"/>
        <end position="103"/>
    </location>
</feature>
<keyword evidence="11" id="KW-1185">Reference proteome</keyword>
<evidence type="ECO:0000256" key="4">
    <source>
        <dbReference type="ARBA" id="ARBA00022544"/>
    </source>
</evidence>
<dbReference type="Pfam" id="PF03845">
    <property type="entry name" value="Spore_permease"/>
    <property type="match status" value="1"/>
</dbReference>
<evidence type="ECO:0000256" key="9">
    <source>
        <dbReference type="SAM" id="Phobius"/>
    </source>
</evidence>
<gene>
    <name evidence="10" type="ORF">Back11_04330</name>
</gene>
<feature type="transmembrane region" description="Helical" evidence="9">
    <location>
        <begin position="332"/>
        <end position="351"/>
    </location>
</feature>
<dbReference type="PANTHER" id="PTHR34975">
    <property type="entry name" value="SPORE GERMINATION PROTEIN A2"/>
    <property type="match status" value="1"/>
</dbReference>
<keyword evidence="7 9" id="KW-0472">Membrane</keyword>
<feature type="transmembrane region" description="Helical" evidence="9">
    <location>
        <begin position="115"/>
        <end position="134"/>
    </location>
</feature>
<keyword evidence="6 9" id="KW-1133">Transmembrane helix</keyword>
<dbReference type="RefSeq" id="WP_125653483.1">
    <property type="nucleotide sequence ID" value="NZ_AP019308.1"/>
</dbReference>
<evidence type="ECO:0000256" key="1">
    <source>
        <dbReference type="ARBA" id="ARBA00004141"/>
    </source>
</evidence>
<dbReference type="GO" id="GO:0009847">
    <property type="term" value="P:spore germination"/>
    <property type="evidence" value="ECO:0007669"/>
    <property type="project" value="InterPro"/>
</dbReference>
<proteinExistence type="inferred from homology"/>
<feature type="transmembrane region" description="Helical" evidence="9">
    <location>
        <begin position="271"/>
        <end position="290"/>
    </location>
</feature>
<evidence type="ECO:0000256" key="2">
    <source>
        <dbReference type="ARBA" id="ARBA00007998"/>
    </source>
</evidence>
<feature type="region of interest" description="Disordered" evidence="8">
    <location>
        <begin position="357"/>
        <end position="386"/>
    </location>
</feature>